<dbReference type="CDD" id="cd20266">
    <property type="entry name" value="Complex1_LYR_NDUFA6_LYRM6"/>
    <property type="match status" value="1"/>
</dbReference>
<name>A0A015NJ69_RHIIW</name>
<dbReference type="OrthoDB" id="14535at2759"/>
<dbReference type="OMA" id="FWKQTTH"/>
<evidence type="ECO:0000313" key="10">
    <source>
        <dbReference type="EMBL" id="EXX79478.1"/>
    </source>
</evidence>
<dbReference type="HOGENOM" id="CLU_111660_0_1_1"/>
<comment type="subcellular location">
    <subcellularLocation>
        <location evidence="1">Mitochondrion inner membrane</location>
        <topology evidence="1">Peripheral membrane protein</topology>
        <orientation evidence="1">Matrix side</orientation>
    </subcellularLocation>
</comment>
<dbReference type="InterPro" id="IPR016488">
    <property type="entry name" value="NADH_Ub_cplx-1_asu_su-6"/>
</dbReference>
<keyword evidence="11" id="KW-1185">Reference proteome</keyword>
<accession>A0A015NJ69</accession>
<dbReference type="EMBL" id="JEMT01003150">
    <property type="protein sequence ID" value="EXX79478.1"/>
    <property type="molecule type" value="Genomic_DNA"/>
</dbReference>
<dbReference type="PANTHER" id="PTHR12964:SF0">
    <property type="entry name" value="NADH DEHYDROGENASE [UBIQUINONE] 1 ALPHA SUBCOMPLEX SUBUNIT 6"/>
    <property type="match status" value="1"/>
</dbReference>
<proteinExistence type="inferred from homology"/>
<keyword evidence="8" id="KW-0472">Membrane</keyword>
<reference evidence="10 11" key="1">
    <citation type="submission" date="2014-02" db="EMBL/GenBank/DDBJ databases">
        <title>Single nucleus genome sequencing reveals high similarity among nuclei of an endomycorrhizal fungus.</title>
        <authorList>
            <person name="Lin K."/>
            <person name="Geurts R."/>
            <person name="Zhang Z."/>
            <person name="Limpens E."/>
            <person name="Saunders D.G."/>
            <person name="Mu D."/>
            <person name="Pang E."/>
            <person name="Cao H."/>
            <person name="Cha H."/>
            <person name="Lin T."/>
            <person name="Zhou Q."/>
            <person name="Shang Y."/>
            <person name="Li Y."/>
            <person name="Ivanov S."/>
            <person name="Sharma T."/>
            <person name="Velzen R.V."/>
            <person name="Ruijter N.D."/>
            <person name="Aanen D.K."/>
            <person name="Win J."/>
            <person name="Kamoun S."/>
            <person name="Bisseling T."/>
            <person name="Huang S."/>
        </authorList>
    </citation>
    <scope>NUCLEOTIDE SEQUENCE [LARGE SCALE GENOMIC DNA]</scope>
    <source>
        <strain evidence="11">DAOM197198w</strain>
    </source>
</reference>
<comment type="similarity">
    <text evidence="2">Belongs to the complex I LYR family.</text>
</comment>
<feature type="domain" description="Complex 1 LYR protein" evidence="9">
    <location>
        <begin position="19"/>
        <end position="78"/>
    </location>
</feature>
<keyword evidence="6" id="KW-0249">Electron transport</keyword>
<organism evidence="10 11">
    <name type="scientific">Rhizophagus irregularis (strain DAOM 197198w)</name>
    <name type="common">Glomus intraradices</name>
    <dbReference type="NCBI Taxonomy" id="1432141"/>
    <lineage>
        <taxon>Eukaryota</taxon>
        <taxon>Fungi</taxon>
        <taxon>Fungi incertae sedis</taxon>
        <taxon>Mucoromycota</taxon>
        <taxon>Glomeromycotina</taxon>
        <taxon>Glomeromycetes</taxon>
        <taxon>Glomerales</taxon>
        <taxon>Glomeraceae</taxon>
        <taxon>Rhizophagus</taxon>
    </lineage>
</organism>
<dbReference type="PIRSF" id="PIRSF006643">
    <property type="entry name" value="NDUA6"/>
    <property type="match status" value="1"/>
</dbReference>
<evidence type="ECO:0000256" key="7">
    <source>
        <dbReference type="ARBA" id="ARBA00023128"/>
    </source>
</evidence>
<evidence type="ECO:0000256" key="4">
    <source>
        <dbReference type="ARBA" id="ARBA00022660"/>
    </source>
</evidence>
<evidence type="ECO:0000256" key="8">
    <source>
        <dbReference type="ARBA" id="ARBA00023136"/>
    </source>
</evidence>
<evidence type="ECO:0000313" key="11">
    <source>
        <dbReference type="Proteomes" id="UP000022910"/>
    </source>
</evidence>
<dbReference type="PANTHER" id="PTHR12964">
    <property type="entry name" value="NADH-UBIQUINONE OXIDOREDUCTASE B14 SUBUNIT"/>
    <property type="match status" value="1"/>
</dbReference>
<evidence type="ECO:0000256" key="3">
    <source>
        <dbReference type="ARBA" id="ARBA00022448"/>
    </source>
</evidence>
<dbReference type="STRING" id="1432141.A0A015NJ69"/>
<keyword evidence="7" id="KW-0496">Mitochondrion</keyword>
<evidence type="ECO:0000256" key="6">
    <source>
        <dbReference type="ARBA" id="ARBA00022982"/>
    </source>
</evidence>
<protein>
    <recommendedName>
        <fullName evidence="9">Complex 1 LYR protein domain-containing protein</fullName>
    </recommendedName>
</protein>
<comment type="caution">
    <text evidence="10">The sequence shown here is derived from an EMBL/GenBank/DDBJ whole genome shotgun (WGS) entry which is preliminary data.</text>
</comment>
<gene>
    <name evidence="10" type="ORF">RirG_005190</name>
</gene>
<keyword evidence="3" id="KW-0813">Transport</keyword>
<dbReference type="SMR" id="A0A015NJ69"/>
<dbReference type="Pfam" id="PF05347">
    <property type="entry name" value="Complex1_LYR"/>
    <property type="match status" value="1"/>
</dbReference>
<evidence type="ECO:0000256" key="1">
    <source>
        <dbReference type="ARBA" id="ARBA00004443"/>
    </source>
</evidence>
<keyword evidence="4" id="KW-0679">Respiratory chain</keyword>
<keyword evidence="5" id="KW-0999">Mitochondrion inner membrane</keyword>
<dbReference type="AlphaFoldDB" id="A0A015NJ69"/>
<dbReference type="GO" id="GO:0045271">
    <property type="term" value="C:respiratory chain complex I"/>
    <property type="evidence" value="ECO:0007669"/>
    <property type="project" value="InterPro"/>
</dbReference>
<evidence type="ECO:0000259" key="9">
    <source>
        <dbReference type="Pfam" id="PF05347"/>
    </source>
</evidence>
<dbReference type="InterPro" id="IPR045299">
    <property type="entry name" value="Complex1_LYR_NDUFA6_LYRM6"/>
</dbReference>
<evidence type="ECO:0000256" key="2">
    <source>
        <dbReference type="ARBA" id="ARBA00009508"/>
    </source>
</evidence>
<dbReference type="GO" id="GO:0005743">
    <property type="term" value="C:mitochondrial inner membrane"/>
    <property type="evidence" value="ECO:0007669"/>
    <property type="project" value="UniProtKB-SubCell"/>
</dbReference>
<dbReference type="InterPro" id="IPR008011">
    <property type="entry name" value="Complex1_LYR_dom"/>
</dbReference>
<evidence type="ECO:0000256" key="5">
    <source>
        <dbReference type="ARBA" id="ARBA00022792"/>
    </source>
</evidence>
<dbReference type="GO" id="GO:0006979">
    <property type="term" value="P:response to oxidative stress"/>
    <property type="evidence" value="ECO:0007669"/>
    <property type="project" value="TreeGrafter"/>
</dbReference>
<dbReference type="Proteomes" id="UP000022910">
    <property type="component" value="Unassembled WGS sequence"/>
</dbReference>
<sequence length="117" mass="13914">MSALTYRTTISPSLNEARKRVLQLYRDWQRAAPKVVSRYLLDVPVSAVRAKIREEFEKNRDVEDLRAIDVLIFKGRAEYQETINIWKMDTHIMNYFSKEESPPKPRGFLENFYEGRD</sequence>